<dbReference type="Proteomes" id="UP000509568">
    <property type="component" value="Chromosome"/>
</dbReference>
<dbReference type="AlphaFoldDB" id="A0A7D5D6M5"/>
<feature type="region of interest" description="Disordered" evidence="1">
    <location>
        <begin position="134"/>
        <end position="161"/>
    </location>
</feature>
<keyword evidence="3" id="KW-1185">Reference proteome</keyword>
<reference evidence="2 3" key="1">
    <citation type="submission" date="2020-06" db="EMBL/GenBank/DDBJ databases">
        <title>Pseudomonas eucalypticola sp. nov., an endophyte of Eucalyptus dunnii leaves with biocontrol ability of eucalyptus leaf blight.</title>
        <authorList>
            <person name="Liu Y."/>
            <person name="Song Z."/>
            <person name="Zeng H."/>
            <person name="Lu M."/>
            <person name="Wang X."/>
            <person name="Lian X."/>
            <person name="Zhang Q."/>
        </authorList>
    </citation>
    <scope>NUCLEOTIDE SEQUENCE [LARGE SCALE GENOMIC DNA]</scope>
    <source>
        <strain evidence="2 3">NP-1</strain>
    </source>
</reference>
<evidence type="ECO:0000313" key="2">
    <source>
        <dbReference type="EMBL" id="QKZ04197.1"/>
    </source>
</evidence>
<sequence length="227" mass="24354">MKVQTFHDLLIGGLCIAATLLAAVTYNHHQQLAAMVAIAAQAQPDPAPALRRDLDLLREGQAKLQAQMHDMTSQQQAVAASQAATQQQFDRLRAAVAEQSRSTANAPSSEVFAAWQQRLDKAEGELAHVQAQLAAKAQPRPRAEPAPMPKPRVKASPPAEPPLSVLGIETRGGARFVSVLPTGARSLSAVQLLQPGESLDGWQLREIQRDQAVFQVAGHADRSLPLP</sequence>
<evidence type="ECO:0000313" key="3">
    <source>
        <dbReference type="Proteomes" id="UP000509568"/>
    </source>
</evidence>
<organism evidence="2 3">
    <name type="scientific">Pseudomonas eucalypticola</name>
    <dbReference type="NCBI Taxonomy" id="2599595"/>
    <lineage>
        <taxon>Bacteria</taxon>
        <taxon>Pseudomonadati</taxon>
        <taxon>Pseudomonadota</taxon>
        <taxon>Gammaproteobacteria</taxon>
        <taxon>Pseudomonadales</taxon>
        <taxon>Pseudomonadaceae</taxon>
        <taxon>Pseudomonas</taxon>
    </lineage>
</organism>
<dbReference type="EMBL" id="CP056030">
    <property type="protein sequence ID" value="QKZ04197.1"/>
    <property type="molecule type" value="Genomic_DNA"/>
</dbReference>
<dbReference type="KEGG" id="pez:HWQ56_10545"/>
<accession>A0A7D5D6M5</accession>
<dbReference type="RefSeq" id="WP_176570415.1">
    <property type="nucleotide sequence ID" value="NZ_CP056030.1"/>
</dbReference>
<evidence type="ECO:0008006" key="4">
    <source>
        <dbReference type="Google" id="ProtNLM"/>
    </source>
</evidence>
<name>A0A7D5D6M5_9PSED</name>
<proteinExistence type="predicted"/>
<gene>
    <name evidence="2" type="ORF">HWQ56_10545</name>
</gene>
<evidence type="ECO:0000256" key="1">
    <source>
        <dbReference type="SAM" id="MobiDB-lite"/>
    </source>
</evidence>
<protein>
    <recommendedName>
        <fullName evidence="4">Methyl-accepting chemotaxis protein</fullName>
    </recommendedName>
</protein>